<dbReference type="RefSeq" id="XP_007331495.1">
    <property type="nucleotide sequence ID" value="XM_007331433.1"/>
</dbReference>
<accession>K5X459</accession>
<dbReference type="InParanoid" id="K5X459"/>
<keyword evidence="2" id="KW-1185">Reference proteome</keyword>
<gene>
    <name evidence="1" type="ORF">AGABI1DRAFT_42734</name>
</gene>
<organism evidence="1 2">
    <name type="scientific">Agaricus bisporus var. burnettii (strain JB137-S8 / ATCC MYA-4627 / FGSC 10392)</name>
    <name type="common">White button mushroom</name>
    <dbReference type="NCBI Taxonomy" id="597362"/>
    <lineage>
        <taxon>Eukaryota</taxon>
        <taxon>Fungi</taxon>
        <taxon>Dikarya</taxon>
        <taxon>Basidiomycota</taxon>
        <taxon>Agaricomycotina</taxon>
        <taxon>Agaricomycetes</taxon>
        <taxon>Agaricomycetidae</taxon>
        <taxon>Agaricales</taxon>
        <taxon>Agaricineae</taxon>
        <taxon>Agaricaceae</taxon>
        <taxon>Agaricus</taxon>
    </lineage>
</organism>
<dbReference type="OrthoDB" id="3067373at2759"/>
<dbReference type="AlphaFoldDB" id="K5X459"/>
<dbReference type="eggNOG" id="ENOG502SVAK">
    <property type="taxonomic scope" value="Eukaryota"/>
</dbReference>
<dbReference type="OMA" id="WTARIRG"/>
<sequence>HRLFKPDDSNEEWTARIRGLVCLRELPPYPNVRTRNNNARMHIKQGIGLTGLGLEEFDRQIDVIRAIFATFAPLLPAPCKPLTERVFEEFSAIHCSTRMFTHRKHADGQKDIPFTSAEDPYNVLQKIKGDDFIHGEDNCVEYRNVLLEDGHITGYVDVIIFVATLL</sequence>
<dbReference type="EMBL" id="JH971394">
    <property type="protein sequence ID" value="EKM77707.1"/>
    <property type="molecule type" value="Genomic_DNA"/>
</dbReference>
<dbReference type="Proteomes" id="UP000008493">
    <property type="component" value="Unassembled WGS sequence"/>
</dbReference>
<proteinExistence type="predicted"/>
<protein>
    <submittedName>
        <fullName evidence="1">Uncharacterized protein</fullName>
    </submittedName>
</protein>
<dbReference type="HOGENOM" id="CLU_1606556_0_0_1"/>
<reference evidence="2" key="1">
    <citation type="journal article" date="2012" name="Proc. Natl. Acad. Sci. U.S.A.">
        <title>Genome sequence of the button mushroom Agaricus bisporus reveals mechanisms governing adaptation to a humic-rich ecological niche.</title>
        <authorList>
            <person name="Morin E."/>
            <person name="Kohler A."/>
            <person name="Baker A.R."/>
            <person name="Foulongne-Oriol M."/>
            <person name="Lombard V."/>
            <person name="Nagy L.G."/>
            <person name="Ohm R.A."/>
            <person name="Patyshakuliyeva A."/>
            <person name="Brun A."/>
            <person name="Aerts A.L."/>
            <person name="Bailey A.M."/>
            <person name="Billette C."/>
            <person name="Coutinho P.M."/>
            <person name="Deakin G."/>
            <person name="Doddapaneni H."/>
            <person name="Floudas D."/>
            <person name="Grimwood J."/>
            <person name="Hilden K."/>
            <person name="Kuees U."/>
            <person name="LaButti K.M."/>
            <person name="Lapidus A."/>
            <person name="Lindquist E.A."/>
            <person name="Lucas S.M."/>
            <person name="Murat C."/>
            <person name="Riley R.W."/>
            <person name="Salamov A.A."/>
            <person name="Schmutz J."/>
            <person name="Subramanian V."/>
            <person name="Woesten H.A.B."/>
            <person name="Xu J."/>
            <person name="Eastwood D.C."/>
            <person name="Foster G.D."/>
            <person name="Sonnenberg A.S."/>
            <person name="Cullen D."/>
            <person name="de Vries R.P."/>
            <person name="Lundell T."/>
            <person name="Hibbett D.S."/>
            <person name="Henrissat B."/>
            <person name="Burton K.S."/>
            <person name="Kerrigan R.W."/>
            <person name="Challen M.P."/>
            <person name="Grigoriev I.V."/>
            <person name="Martin F."/>
        </authorList>
    </citation>
    <scope>NUCLEOTIDE SEQUENCE [LARGE SCALE GENOMIC DNA]</scope>
    <source>
        <strain evidence="2">JB137-S8 / ATCC MYA-4627 / FGSC 10392</strain>
    </source>
</reference>
<name>K5X459_AGABU</name>
<evidence type="ECO:0000313" key="2">
    <source>
        <dbReference type="Proteomes" id="UP000008493"/>
    </source>
</evidence>
<dbReference type="GeneID" id="18829463"/>
<evidence type="ECO:0000313" key="1">
    <source>
        <dbReference type="EMBL" id="EKM77707.1"/>
    </source>
</evidence>
<dbReference type="KEGG" id="abp:AGABI1DRAFT42734"/>
<feature type="non-terminal residue" evidence="1">
    <location>
        <position position="1"/>
    </location>
</feature>